<dbReference type="OrthoDB" id="185373at2759"/>
<gene>
    <name evidence="1" type="ORF">TrST_g8997</name>
</gene>
<dbReference type="AlphaFoldDB" id="A0A9W7BQK0"/>
<dbReference type="SUPFAM" id="SSF160443">
    <property type="entry name" value="SMR domain-like"/>
    <property type="match status" value="1"/>
</dbReference>
<dbReference type="Gene3D" id="3.30.1370.110">
    <property type="match status" value="1"/>
</dbReference>
<comment type="caution">
    <text evidence="1">The sequence shown here is derived from an EMBL/GenBank/DDBJ whole genome shotgun (WGS) entry which is preliminary data.</text>
</comment>
<dbReference type="Proteomes" id="UP001165085">
    <property type="component" value="Unassembled WGS sequence"/>
</dbReference>
<accession>A0A9W7BQK0</accession>
<name>A0A9W7BQK0_9STRA</name>
<reference evidence="2" key="1">
    <citation type="journal article" date="2023" name="Commun. Biol.">
        <title>Genome analysis of Parmales, the sister group of diatoms, reveals the evolutionary specialization of diatoms from phago-mixotrophs to photoautotrophs.</title>
        <authorList>
            <person name="Ban H."/>
            <person name="Sato S."/>
            <person name="Yoshikawa S."/>
            <person name="Yamada K."/>
            <person name="Nakamura Y."/>
            <person name="Ichinomiya M."/>
            <person name="Sato N."/>
            <person name="Blanc-Mathieu R."/>
            <person name="Endo H."/>
            <person name="Kuwata A."/>
            <person name="Ogata H."/>
        </authorList>
    </citation>
    <scope>NUCLEOTIDE SEQUENCE [LARGE SCALE GENOMIC DNA]</scope>
    <source>
        <strain evidence="2">NIES 3701</strain>
    </source>
</reference>
<evidence type="ECO:0000313" key="1">
    <source>
        <dbReference type="EMBL" id="GMH90520.1"/>
    </source>
</evidence>
<evidence type="ECO:0008006" key="3">
    <source>
        <dbReference type="Google" id="ProtNLM"/>
    </source>
</evidence>
<dbReference type="EMBL" id="BRXY01000373">
    <property type="protein sequence ID" value="GMH90520.1"/>
    <property type="molecule type" value="Genomic_DNA"/>
</dbReference>
<protein>
    <recommendedName>
        <fullName evidence="3">Smr domain-containing protein</fullName>
    </recommendedName>
</protein>
<sequence>MLINLFNSFLKLDPPPPPSLLQTIKSATLESLSKTKASKSKLRKIYKTKFPNHEPSHEPSYDTSTAIYLQQISKTSTLHNMLSIYSNALSNMTMSGKTAAESLDVINEKLINEKVENRKEEGIIKGIELRTIQRLEASQKAEFLKYCSTPLNHTPYKSEPWYLPLKFSDTTTNLTLNESLTLLNETLPLIPPSEINNFILQCAPPIFESHLKDHPQILSTLKPHITSNYTLHLLKISLIDTFLLNPTPCPILPLPPSPPHLRLLATKYCTSDSLPSACKILQSHPTLLTPLLASKMLRIALELNSGPRYFSFYIKSLLPKPLHYHSTYLIDHCTIKGSSSSSDWILSLPLSVSYIESSNDLPTSFLKDTLTTFKNSKQWSWGYMIFQSWLKSNRIISSGNVVEICSILATSKRTEEIKAIVAECLVGKDKEYSKAVYFGCITTCHVNSLSTTADYLYEQGVKGRVLEWVVKEWDEGRVVFDLHGFNLGMGCSGVRVGLREVFREGYTSKKVRIITGRGVNSKITDEPVLRSKVMDMLINDVYPPIVSWSEVGNVGVLELEEKGVREWVEWEMEMKGRLFRKAGGILGNVEERLKTSLSKDRKDRTKKK</sequence>
<organism evidence="1 2">
    <name type="scientific">Triparma strigata</name>
    <dbReference type="NCBI Taxonomy" id="1606541"/>
    <lineage>
        <taxon>Eukaryota</taxon>
        <taxon>Sar</taxon>
        <taxon>Stramenopiles</taxon>
        <taxon>Ochrophyta</taxon>
        <taxon>Bolidophyceae</taxon>
        <taxon>Parmales</taxon>
        <taxon>Triparmaceae</taxon>
        <taxon>Triparma</taxon>
    </lineage>
</organism>
<proteinExistence type="predicted"/>
<evidence type="ECO:0000313" key="2">
    <source>
        <dbReference type="Proteomes" id="UP001165085"/>
    </source>
</evidence>
<dbReference type="InterPro" id="IPR036063">
    <property type="entry name" value="Smr_dom_sf"/>
</dbReference>
<keyword evidence="2" id="KW-1185">Reference proteome</keyword>